<organism evidence="3">
    <name type="scientific">Erwinia billingiae (strain Eb661)</name>
    <dbReference type="NCBI Taxonomy" id="634500"/>
    <lineage>
        <taxon>Bacteria</taxon>
        <taxon>Pseudomonadati</taxon>
        <taxon>Pseudomonadota</taxon>
        <taxon>Gammaproteobacteria</taxon>
        <taxon>Enterobacterales</taxon>
        <taxon>Erwiniaceae</taxon>
        <taxon>Erwinia</taxon>
    </lineage>
</organism>
<sequence>MNSRQLATKLGALSFALGGLLYLLAEKVASRAWTTPPYFFSQNYISDLGIAQCGVLPDGRDVCSPLHAVMNSGFAAEGLLFFLACLLLRSNFTGAGQKGFLLTGLLHGIGGVVIALFHSGSEASGFTVHQAGAIMAIGGGNLCLITVGGLLRQQKDLRDYSVLSLVLGCIGLLSMFLIPLNVLPTGIIERASVYPITFWQIFTGVMLLVKSWGVRGKG</sequence>
<gene>
    <name evidence="2" type="ordered locus">EbC_28780</name>
</gene>
<dbReference type="Proteomes" id="UP000008793">
    <property type="component" value="Chromosome"/>
</dbReference>
<feature type="transmembrane region" description="Helical" evidence="1">
    <location>
        <begin position="192"/>
        <end position="209"/>
    </location>
</feature>
<dbReference type="InterPro" id="IPR009339">
    <property type="entry name" value="DUF998"/>
</dbReference>
<dbReference type="RefSeq" id="WP_013202894.1">
    <property type="nucleotide sequence ID" value="NC_014306.1"/>
</dbReference>
<evidence type="ECO:0000313" key="3">
    <source>
        <dbReference type="Proteomes" id="UP000008793"/>
    </source>
</evidence>
<accession>D8MUA2</accession>
<keyword evidence="1" id="KW-0812">Transmembrane</keyword>
<dbReference type="eggNOG" id="COG3371">
    <property type="taxonomic scope" value="Bacteria"/>
</dbReference>
<evidence type="ECO:0000256" key="1">
    <source>
        <dbReference type="SAM" id="Phobius"/>
    </source>
</evidence>
<feature type="transmembrane region" description="Helical" evidence="1">
    <location>
        <begin position="160"/>
        <end position="180"/>
    </location>
</feature>
<proteinExistence type="predicted"/>
<protein>
    <submittedName>
        <fullName evidence="2">Conserved uncharacterized protein</fullName>
    </submittedName>
</protein>
<dbReference type="HOGENOM" id="CLU_080422_1_1_6"/>
<evidence type="ECO:0000313" key="2">
    <source>
        <dbReference type="EMBL" id="CAX60409.1"/>
    </source>
</evidence>
<dbReference type="STRING" id="634500.EbC_28780"/>
<dbReference type="AlphaFoldDB" id="D8MUA2"/>
<dbReference type="KEGG" id="ebi:EbC_28780"/>
<dbReference type="EMBL" id="FP236843">
    <property type="protein sequence ID" value="CAX60409.1"/>
    <property type="molecule type" value="Genomic_DNA"/>
</dbReference>
<dbReference type="GeneID" id="90512856"/>
<feature type="transmembrane region" description="Helical" evidence="1">
    <location>
        <begin position="131"/>
        <end position="151"/>
    </location>
</feature>
<feature type="transmembrane region" description="Helical" evidence="1">
    <location>
        <begin position="100"/>
        <end position="119"/>
    </location>
</feature>
<keyword evidence="1" id="KW-0472">Membrane</keyword>
<name>D8MUA2_ERWBE</name>
<dbReference type="Pfam" id="PF06197">
    <property type="entry name" value="DUF998"/>
    <property type="match status" value="1"/>
</dbReference>
<keyword evidence="1" id="KW-1133">Transmembrane helix</keyword>
<feature type="transmembrane region" description="Helical" evidence="1">
    <location>
        <begin position="68"/>
        <end position="88"/>
    </location>
</feature>
<reference evidence="2 3" key="1">
    <citation type="journal article" date="2010" name="BMC Genomics">
        <title>Genome comparison of the epiphytic bacteria Erwinia billingiae and E. tasmaniensis with the pear pathogen E. pyrifoliae.</title>
        <authorList>
            <person name="Kube M."/>
            <person name="Migdoll A.M."/>
            <person name="Gehring I."/>
            <person name="Heitmann K."/>
            <person name="Mayer Y."/>
            <person name="Kuhl H."/>
            <person name="Knaust F."/>
            <person name="Geider K."/>
            <person name="Reinhardt R."/>
        </authorList>
    </citation>
    <scope>NUCLEOTIDE SEQUENCE [LARGE SCALE GENOMIC DNA]</scope>
    <source>
        <strain evidence="2 3">Eb661</strain>
    </source>
</reference>
<keyword evidence="3" id="KW-1185">Reference proteome</keyword>